<reference evidence="3" key="2">
    <citation type="submission" date="2021-02" db="UniProtKB">
        <authorList>
            <consortium name="EnsemblMetazoa"/>
        </authorList>
    </citation>
    <scope>IDENTIFICATION</scope>
    <source>
        <strain evidence="3">JHB</strain>
    </source>
</reference>
<dbReference type="OrthoDB" id="8063016at2759"/>
<feature type="compositionally biased region" description="Low complexity" evidence="1">
    <location>
        <begin position="571"/>
        <end position="589"/>
    </location>
</feature>
<feature type="compositionally biased region" description="Low complexity" evidence="1">
    <location>
        <begin position="120"/>
        <end position="135"/>
    </location>
</feature>
<dbReference type="InParanoid" id="B0WD38"/>
<sequence>MRSESAGATTADVDSVTDMSFAARPRENVFDEKSSPAASASPSRSPSATSVASGKDNPPPAEQDNNAGEPEAKVVDGEAEAEADKLVTNDESGELELDFPLPEIPVKHDLGTSSDASFRTATDNDTATTTTTTTGDDVRRSPKVSSRNKDKSGAEEMHYRNPNDPKPTYLFGENLKKNEIFLNKSGWVQVSQPSQYPGGPGPQRGSAVRAKSLQSELMSGGPKVSRRYIEYDENRYGRGTKIEDLINRNEARRSQLQKIQRQDNVTILKIDPQHPGGRPECLPIKRNLADNSPPPVTPILSPPPAFQDSKYKTRLSDIKPGTRIFLSVVDNENRNPKGMVFSRSFEYDLRQRYAAGSSSQHQNPPQQQQQQTQKQSYSDFSKSFDFESSRSAAMPKTTDQPFIRRNRSPTFATLTGNSPNYLTKKEKPKDPSPIFPKSIPGTGLPNSGGYEPLKRFGDKNKSLDSMMSSSGMTGGGGGRSRRSQFSTKANSTPGLPTYGSSFRSDSVGNTRLNSCDSGARSDYSNDGVEDDDDDEEDVSEDQSSSLALSYKSTTSYMNQMKGRAAAAAMYSSSQQQQQQQLQQQLSGSGNTLTAHAALKPQRSLTPERLYDNDDYESMRNLKKQRSLTPEKRSRTPDDRPSKAATARGKGEINSSQSSLVSRQSSGSRSSTLERRYDEACMSRSTSSSSYSGDEAHTSSYRRSQLRGGSGANLRPGNVGGDYKIRRSRSLQLSERSPSRQLLQQQQPGQPHKVVVRLGNVPKERPAYPGGARNPPKFRVSPNSTLDRLRRETASHAMHAGQVDVVDNKTSKSFDNNNYGVYEYADFDKSKSFDENYILDDREKQRAYVATEGRSYSHDRVFGSTGTSSSNEYSQSSSSRNRTSPQSYGARLYDHELQQYSELGRKAAMSRSPIIGGYSGRNRGGTARDRSPVPGSTKLTQQHGSFQKDLMYAGMRSLGTPDSEYDDRTTTTPDDPAAAAAFKEAELVKKFLYAAKNKQMQRESGGRGVVVPPVATPTSGSCTASSCDFWPHCGAATTPQTLTVVGHGQLTKSGSENCLNRRSLVVGDIVPTGVSSAGGAGSGEVIVISGGSRGATMVPVKANSYGGTSGHAPLRKQQNVEIHDRDLPAVLGTPRYLYGMTSAKANSITFLGEHEMPITRDPTQQLTGGSNNRQDSTTSSRRSRDGNGGSSNSSVKSNSSNNYKVSRSPNNRRHGSNGSGGSGSAVASSGKGEVVAVAAASTASVEKTGSGSDGRDRKAR</sequence>
<protein>
    <submittedName>
        <fullName evidence="2 3">Uncharacterized protein</fullName>
    </submittedName>
</protein>
<dbReference type="EnsemblMetazoa" id="CPIJ004981-RA">
    <property type="protein sequence ID" value="CPIJ004981-PA"/>
    <property type="gene ID" value="CPIJ004981"/>
</dbReference>
<feature type="compositionally biased region" description="Low complexity" evidence="1">
    <location>
        <begin position="729"/>
        <end position="750"/>
    </location>
</feature>
<feature type="compositionally biased region" description="Low complexity" evidence="1">
    <location>
        <begin position="1223"/>
        <end position="1244"/>
    </location>
</feature>
<feature type="compositionally biased region" description="Low complexity" evidence="1">
    <location>
        <begin position="862"/>
        <end position="886"/>
    </location>
</feature>
<evidence type="ECO:0000256" key="1">
    <source>
        <dbReference type="SAM" id="MobiDB-lite"/>
    </source>
</evidence>
<feature type="region of interest" description="Disordered" evidence="1">
    <location>
        <begin position="354"/>
        <end position="550"/>
    </location>
</feature>
<feature type="region of interest" description="Disordered" evidence="1">
    <location>
        <begin position="565"/>
        <end position="783"/>
    </location>
</feature>
<feature type="compositionally biased region" description="Low complexity" evidence="1">
    <location>
        <begin position="1169"/>
        <end position="1179"/>
    </location>
</feature>
<dbReference type="STRING" id="7176.B0WD38"/>
<feature type="compositionally biased region" description="Basic and acidic residues" evidence="1">
    <location>
        <begin position="671"/>
        <end position="680"/>
    </location>
</feature>
<feature type="region of interest" description="Disordered" evidence="1">
    <location>
        <begin position="955"/>
        <end position="974"/>
    </location>
</feature>
<evidence type="ECO:0000313" key="3">
    <source>
        <dbReference type="EnsemblMetazoa" id="CPIJ004981-PA"/>
    </source>
</evidence>
<dbReference type="eggNOG" id="ENOG502RGUA">
    <property type="taxonomic scope" value="Eukaryota"/>
</dbReference>
<feature type="compositionally biased region" description="Low complexity" evidence="1">
    <location>
        <begin position="1189"/>
        <end position="1207"/>
    </location>
</feature>
<dbReference type="VEuPathDB" id="VectorBase:CPIJ004981"/>
<feature type="region of interest" description="Disordered" evidence="1">
    <location>
        <begin position="857"/>
        <end position="886"/>
    </location>
</feature>
<feature type="compositionally biased region" description="Acidic residues" evidence="1">
    <location>
        <begin position="527"/>
        <end position="540"/>
    </location>
</feature>
<organism>
    <name type="scientific">Culex quinquefasciatus</name>
    <name type="common">Southern house mosquito</name>
    <name type="synonym">Culex pungens</name>
    <dbReference type="NCBI Taxonomy" id="7176"/>
    <lineage>
        <taxon>Eukaryota</taxon>
        <taxon>Metazoa</taxon>
        <taxon>Ecdysozoa</taxon>
        <taxon>Arthropoda</taxon>
        <taxon>Hexapoda</taxon>
        <taxon>Insecta</taxon>
        <taxon>Pterygota</taxon>
        <taxon>Neoptera</taxon>
        <taxon>Endopterygota</taxon>
        <taxon>Diptera</taxon>
        <taxon>Nematocera</taxon>
        <taxon>Culicoidea</taxon>
        <taxon>Culicidae</taxon>
        <taxon>Culicinae</taxon>
        <taxon>Culicini</taxon>
        <taxon>Culex</taxon>
        <taxon>Culex</taxon>
    </lineage>
</organism>
<feature type="compositionally biased region" description="Basic and acidic residues" evidence="1">
    <location>
        <begin position="147"/>
        <end position="163"/>
    </location>
</feature>
<feature type="compositionally biased region" description="Low complexity" evidence="1">
    <location>
        <begin position="682"/>
        <end position="691"/>
    </location>
</feature>
<evidence type="ECO:0000313" key="2">
    <source>
        <dbReference type="EMBL" id="EDS44173.1"/>
    </source>
</evidence>
<feature type="region of interest" description="Disordered" evidence="1">
    <location>
        <begin position="911"/>
        <end position="945"/>
    </location>
</feature>
<dbReference type="Proteomes" id="UP000002320">
    <property type="component" value="Unassembled WGS sequence"/>
</dbReference>
<feature type="region of interest" description="Disordered" evidence="1">
    <location>
        <begin position="1159"/>
        <end position="1259"/>
    </location>
</feature>
<proteinExistence type="predicted"/>
<dbReference type="OMA" id="YLMRQQT"/>
<feature type="region of interest" description="Disordered" evidence="1">
    <location>
        <begin position="1"/>
        <end position="167"/>
    </location>
</feature>
<keyword evidence="4" id="KW-1185">Reference proteome</keyword>
<reference evidence="2" key="1">
    <citation type="submission" date="2007-03" db="EMBL/GenBank/DDBJ databases">
        <title>Annotation of Culex pipiens quinquefasciatus.</title>
        <authorList>
            <consortium name="The Broad Institute Genome Sequencing Platform"/>
            <person name="Atkinson P.W."/>
            <person name="Hemingway J."/>
            <person name="Christensen B.M."/>
            <person name="Higgs S."/>
            <person name="Kodira C."/>
            <person name="Hannick L."/>
            <person name="Megy K."/>
            <person name="O'Leary S."/>
            <person name="Pearson M."/>
            <person name="Haas B.J."/>
            <person name="Mauceli E."/>
            <person name="Wortman J.R."/>
            <person name="Lee N.H."/>
            <person name="Guigo R."/>
            <person name="Stanke M."/>
            <person name="Alvarado L."/>
            <person name="Amedeo P."/>
            <person name="Antoine C.H."/>
            <person name="Arensburger P."/>
            <person name="Bidwell S.L."/>
            <person name="Crawford M."/>
            <person name="Camaro F."/>
            <person name="Devon K."/>
            <person name="Engels R."/>
            <person name="Hammond M."/>
            <person name="Howarth C."/>
            <person name="Koehrsen M."/>
            <person name="Lawson D."/>
            <person name="Montgomery P."/>
            <person name="Nene V."/>
            <person name="Nusbaum C."/>
            <person name="Puiu D."/>
            <person name="Romero-Severson J."/>
            <person name="Severson D.W."/>
            <person name="Shumway M."/>
            <person name="Sisk P."/>
            <person name="Stolte C."/>
            <person name="Zeng Q."/>
            <person name="Eisenstadt E."/>
            <person name="Fraser-Liggett C."/>
            <person name="Strausberg R."/>
            <person name="Galagan J."/>
            <person name="Birren B."/>
            <person name="Collins F.H."/>
        </authorList>
    </citation>
    <scope>NUCLEOTIDE SEQUENCE [LARGE SCALE GENOMIC DNA]</scope>
    <source>
        <strain evidence="2">JHB</strain>
    </source>
</reference>
<feature type="compositionally biased region" description="Basic and acidic residues" evidence="1">
    <location>
        <begin position="452"/>
        <end position="462"/>
    </location>
</feature>
<feature type="compositionally biased region" description="Basic and acidic residues" evidence="1">
    <location>
        <begin position="70"/>
        <end position="88"/>
    </location>
</feature>
<feature type="compositionally biased region" description="Low complexity" evidence="1">
    <location>
        <begin position="357"/>
        <end position="381"/>
    </location>
</feature>
<dbReference type="KEGG" id="cqu:CpipJ_CPIJ004981"/>
<name>B0WD38_CULQU</name>
<feature type="compositionally biased region" description="Basic and acidic residues" evidence="1">
    <location>
        <begin position="608"/>
        <end position="619"/>
    </location>
</feature>
<feature type="compositionally biased region" description="Polar residues" evidence="1">
    <location>
        <begin position="484"/>
        <end position="516"/>
    </location>
</feature>
<feature type="compositionally biased region" description="Low complexity" evidence="1">
    <location>
        <begin position="35"/>
        <end position="53"/>
    </location>
</feature>
<feature type="compositionally biased region" description="Basic and acidic residues" evidence="1">
    <location>
        <begin position="628"/>
        <end position="641"/>
    </location>
</feature>
<dbReference type="AlphaFoldDB" id="B0WD38"/>
<evidence type="ECO:0000313" key="4">
    <source>
        <dbReference type="Proteomes" id="UP000002320"/>
    </source>
</evidence>
<feature type="compositionally biased region" description="Low complexity" evidence="1">
    <location>
        <begin position="654"/>
        <end position="670"/>
    </location>
</feature>
<gene>
    <name evidence="3" type="primary">6036589</name>
    <name evidence="2" type="ORF">CpipJ_CPIJ004981</name>
</gene>
<accession>B0WD38</accession>
<dbReference type="EMBL" id="DS231893">
    <property type="protein sequence ID" value="EDS44173.1"/>
    <property type="molecule type" value="Genomic_DNA"/>
</dbReference>
<dbReference type="HOGENOM" id="CLU_265114_0_0_1"/>
<feature type="compositionally biased region" description="Polar residues" evidence="1">
    <location>
        <begin position="408"/>
        <end position="421"/>
    </location>
</feature>
<feature type="compositionally biased region" description="Basic and acidic residues" evidence="1">
    <location>
        <begin position="24"/>
        <end position="34"/>
    </location>
</feature>
<dbReference type="VEuPathDB" id="VectorBase:CQUJHB008710"/>